<keyword evidence="1" id="KW-0229">DNA integration</keyword>
<dbReference type="PROSITE" id="PS51737">
    <property type="entry name" value="RECOMBINASE_DNA_BIND"/>
    <property type="match status" value="1"/>
</dbReference>
<dbReference type="InterPro" id="IPR036162">
    <property type="entry name" value="Resolvase-like_N_sf"/>
</dbReference>
<feature type="region of interest" description="Disordered" evidence="6">
    <location>
        <begin position="1"/>
        <end position="23"/>
    </location>
</feature>
<proteinExistence type="predicted"/>
<dbReference type="PROSITE" id="PS00397">
    <property type="entry name" value="RECOMBINASES_1"/>
    <property type="match status" value="1"/>
</dbReference>
<dbReference type="OrthoDB" id="9791494at2"/>
<name>A0A109B8X9_HYPSL</name>
<keyword evidence="2" id="KW-0238">DNA-binding</keyword>
<dbReference type="SUPFAM" id="SSF53041">
    <property type="entry name" value="Resolvase-like"/>
    <property type="match status" value="1"/>
</dbReference>
<dbReference type="Pfam" id="PF13408">
    <property type="entry name" value="Zn_ribbon_recom"/>
    <property type="match status" value="1"/>
</dbReference>
<evidence type="ECO:0000313" key="9">
    <source>
        <dbReference type="EMBL" id="KWT64254.1"/>
    </source>
</evidence>
<evidence type="ECO:0000256" key="4">
    <source>
        <dbReference type="PIRSR" id="PIRSR606118-50"/>
    </source>
</evidence>
<dbReference type="PATRIC" id="fig|121290.4.peg.1882"/>
<dbReference type="Pfam" id="PF07508">
    <property type="entry name" value="Recombinase"/>
    <property type="match status" value="1"/>
</dbReference>
<accession>A0A109B8X9</accession>
<dbReference type="InterPro" id="IPR038109">
    <property type="entry name" value="DNA_bind_recomb_sf"/>
</dbReference>
<dbReference type="Gene3D" id="3.90.1750.20">
    <property type="entry name" value="Putative Large Serine Recombinase, Chain B, Domain 2"/>
    <property type="match status" value="1"/>
</dbReference>
<dbReference type="InterPro" id="IPR025827">
    <property type="entry name" value="Zn_ribbon_recom_dom"/>
</dbReference>
<dbReference type="AlphaFoldDB" id="A0A109B8X9"/>
<dbReference type="Pfam" id="PF00239">
    <property type="entry name" value="Resolvase"/>
    <property type="match status" value="1"/>
</dbReference>
<protein>
    <recommendedName>
        <fullName evidence="11">Recombinase family protein</fullName>
    </recommendedName>
</protein>
<evidence type="ECO:0000259" key="8">
    <source>
        <dbReference type="PROSITE" id="PS51737"/>
    </source>
</evidence>
<dbReference type="PANTHER" id="PTHR30461">
    <property type="entry name" value="DNA-INVERTASE FROM LAMBDOID PROPHAGE"/>
    <property type="match status" value="1"/>
</dbReference>
<evidence type="ECO:0000313" key="10">
    <source>
        <dbReference type="Proteomes" id="UP000059074"/>
    </source>
</evidence>
<dbReference type="RefSeq" id="WP_068465299.1">
    <property type="nucleotide sequence ID" value="NZ_LMTR01000094.1"/>
</dbReference>
<dbReference type="GO" id="GO:0015074">
    <property type="term" value="P:DNA integration"/>
    <property type="evidence" value="ECO:0007669"/>
    <property type="project" value="UniProtKB-KW"/>
</dbReference>
<evidence type="ECO:0008006" key="11">
    <source>
        <dbReference type="Google" id="ProtNLM"/>
    </source>
</evidence>
<dbReference type="Gene3D" id="3.40.50.1390">
    <property type="entry name" value="Resolvase, N-terminal catalytic domain"/>
    <property type="match status" value="1"/>
</dbReference>
<dbReference type="InterPro" id="IPR011109">
    <property type="entry name" value="DNA_bind_recombinase_dom"/>
</dbReference>
<evidence type="ECO:0000256" key="2">
    <source>
        <dbReference type="ARBA" id="ARBA00023125"/>
    </source>
</evidence>
<dbReference type="CDD" id="cd00338">
    <property type="entry name" value="Ser_Recombinase"/>
    <property type="match status" value="1"/>
</dbReference>
<dbReference type="PROSITE" id="PS51736">
    <property type="entry name" value="RECOMBINASES_3"/>
    <property type="match status" value="1"/>
</dbReference>
<gene>
    <name evidence="9" type="ORF">APY04_3518</name>
</gene>
<comment type="caution">
    <text evidence="9">The sequence shown here is derived from an EMBL/GenBank/DDBJ whole genome shotgun (WGS) entry which is preliminary data.</text>
</comment>
<feature type="compositionally biased region" description="Basic residues" evidence="6">
    <location>
        <begin position="1"/>
        <end position="11"/>
    </location>
</feature>
<evidence type="ECO:0000256" key="5">
    <source>
        <dbReference type="PROSITE-ProRule" id="PRU10137"/>
    </source>
</evidence>
<dbReference type="SMART" id="SM00857">
    <property type="entry name" value="Resolvase"/>
    <property type="match status" value="1"/>
</dbReference>
<dbReference type="EMBL" id="LMTR01000094">
    <property type="protein sequence ID" value="KWT64254.1"/>
    <property type="molecule type" value="Genomic_DNA"/>
</dbReference>
<evidence type="ECO:0000259" key="7">
    <source>
        <dbReference type="PROSITE" id="PS51736"/>
    </source>
</evidence>
<dbReference type="GO" id="GO:0000150">
    <property type="term" value="F:DNA strand exchange activity"/>
    <property type="evidence" value="ECO:0007669"/>
    <property type="project" value="InterPro"/>
</dbReference>
<reference evidence="9 10" key="1">
    <citation type="submission" date="2015-10" db="EMBL/GenBank/DDBJ databases">
        <title>Transcriptomic analysis of a linuron degrading triple-species bacterial consortium.</title>
        <authorList>
            <person name="Albers P."/>
        </authorList>
    </citation>
    <scope>NUCLEOTIDE SEQUENCE [LARGE SCALE GENOMIC DNA]</scope>
    <source>
        <strain evidence="9 10">WDL6</strain>
    </source>
</reference>
<feature type="active site" description="O-(5'-phospho-DNA)-serine intermediate" evidence="4 5">
    <location>
        <position position="26"/>
    </location>
</feature>
<evidence type="ECO:0000256" key="1">
    <source>
        <dbReference type="ARBA" id="ARBA00022908"/>
    </source>
</evidence>
<dbReference type="InterPro" id="IPR006118">
    <property type="entry name" value="Recombinase_CS"/>
</dbReference>
<keyword evidence="3" id="KW-0233">DNA recombination</keyword>
<evidence type="ECO:0000256" key="3">
    <source>
        <dbReference type="ARBA" id="ARBA00023172"/>
    </source>
</evidence>
<evidence type="ECO:0000256" key="6">
    <source>
        <dbReference type="SAM" id="MobiDB-lite"/>
    </source>
</evidence>
<dbReference type="InterPro" id="IPR006119">
    <property type="entry name" value="Resolv_N"/>
</dbReference>
<dbReference type="InterPro" id="IPR050639">
    <property type="entry name" value="SSR_resolvase"/>
</dbReference>
<sequence>MPRAKWKRKQKIPSSTTKTLSYARVSSKEQEKEGFSIPAQQKLIQSYAQAHGLQIVQDYVDVETAKHSGRTNFEEMLRYLKSHPQVRIILVEKTDRLYRNLKDWVRLDELDVAIHLVKEGAILSEESRSSEKFMHGIKVLMAKNYIDNLSEEVRKGQQEKAEQGFWPNRAPMGYRNARGPDGRKKLEIDPVEGQIIANIFNWYATGNYSVKDVAEAARKQGLTFWRTGGAVPTATIHRLLRHRLYTGYFDWNGRIYKGQHSALTTKELWDRVQGVLDGRNATKAKRGKKHDLALAGLMKCGHCGCALVGDIKKSRYVYYRCTGYKGKCDEPYVREEVFIERFQAMLDRLSFDQEVLDWLSKALRQGHEDERRENEAAGRSFGLNMTASSSAWKRSTSIRLTVRSRRPSITRCPTSGACSRTKFAMTCTAKEKPTGTTWRTA</sequence>
<keyword evidence="10" id="KW-1185">Reference proteome</keyword>
<dbReference type="Proteomes" id="UP000059074">
    <property type="component" value="Unassembled WGS sequence"/>
</dbReference>
<feature type="domain" description="Resolvase/invertase-type recombinase catalytic" evidence="7">
    <location>
        <begin position="18"/>
        <end position="164"/>
    </location>
</feature>
<dbReference type="GO" id="GO:0003677">
    <property type="term" value="F:DNA binding"/>
    <property type="evidence" value="ECO:0007669"/>
    <property type="project" value="UniProtKB-KW"/>
</dbReference>
<organism evidence="9 10">
    <name type="scientific">Hyphomicrobium sulfonivorans</name>
    <dbReference type="NCBI Taxonomy" id="121290"/>
    <lineage>
        <taxon>Bacteria</taxon>
        <taxon>Pseudomonadati</taxon>
        <taxon>Pseudomonadota</taxon>
        <taxon>Alphaproteobacteria</taxon>
        <taxon>Hyphomicrobiales</taxon>
        <taxon>Hyphomicrobiaceae</taxon>
        <taxon>Hyphomicrobium</taxon>
    </lineage>
</organism>
<feature type="domain" description="Recombinase" evidence="8">
    <location>
        <begin position="171"/>
        <end position="282"/>
    </location>
</feature>
<dbReference type="PANTHER" id="PTHR30461:SF23">
    <property type="entry name" value="DNA RECOMBINASE-RELATED"/>
    <property type="match status" value="1"/>
</dbReference>